<dbReference type="EMBL" id="CP003924">
    <property type="protein sequence ID" value="AGS34619.1"/>
    <property type="molecule type" value="Genomic_DNA"/>
</dbReference>
<sequence length="283" mass="29795">MLDQLLRRAAGRLAAAGVPSPLVDARLIAAHLLDVGHMSVHRLREEDLPAGFSADFEAALTRREAREPLQHILGVAPFGHLDLVVGPGVFIPRPETEVLADWGVRRLAGAAAPTVVDLCAGSGALALYVATLMPSARVVAVEKQVSALDWARKNVDRLAPQVELTLGDVTDPGLLPELHGAVDLVLTNPPYVPETPELDPEVYSDPPEAVFAGADGMATIDRMTGLLANLLREGGAVGVEHDDSTSGAVQEALRATGDFREVAALADLTGRPRFVTAVRGVSS</sequence>
<feature type="binding site" evidence="5">
    <location>
        <begin position="188"/>
        <end position="191"/>
    </location>
    <ligand>
        <name>substrate</name>
    </ligand>
</feature>
<dbReference type="InterPro" id="IPR007848">
    <property type="entry name" value="Small_mtfrase_dom"/>
</dbReference>
<dbReference type="SUPFAM" id="SSF53335">
    <property type="entry name" value="S-adenosyl-L-methionine-dependent methyltransferases"/>
    <property type="match status" value="1"/>
</dbReference>
<comment type="catalytic activity">
    <reaction evidence="4 5">
        <text>L-glutaminyl-[peptide chain release factor] + S-adenosyl-L-methionine = N(5)-methyl-L-glutaminyl-[peptide chain release factor] + S-adenosyl-L-homocysteine + H(+)</text>
        <dbReference type="Rhea" id="RHEA:42896"/>
        <dbReference type="Rhea" id="RHEA-COMP:10271"/>
        <dbReference type="Rhea" id="RHEA-COMP:10272"/>
        <dbReference type="ChEBI" id="CHEBI:15378"/>
        <dbReference type="ChEBI" id="CHEBI:30011"/>
        <dbReference type="ChEBI" id="CHEBI:57856"/>
        <dbReference type="ChEBI" id="CHEBI:59789"/>
        <dbReference type="ChEBI" id="CHEBI:61891"/>
        <dbReference type="EC" id="2.1.1.297"/>
    </reaction>
</comment>
<dbReference type="RefSeq" id="WP_020934552.1">
    <property type="nucleotide sequence ID" value="NC_021915.1"/>
</dbReference>
<dbReference type="InterPro" id="IPR040758">
    <property type="entry name" value="PrmC_N"/>
</dbReference>
<evidence type="ECO:0000256" key="1">
    <source>
        <dbReference type="ARBA" id="ARBA00022603"/>
    </source>
</evidence>
<accession>S5STY4</accession>
<dbReference type="GO" id="GO:0032259">
    <property type="term" value="P:methylation"/>
    <property type="evidence" value="ECO:0007669"/>
    <property type="project" value="UniProtKB-KW"/>
</dbReference>
<dbReference type="PANTHER" id="PTHR18895">
    <property type="entry name" value="HEMK METHYLTRANSFERASE"/>
    <property type="match status" value="1"/>
</dbReference>
<name>S5STY4_9CORY</name>
<dbReference type="InterPro" id="IPR004556">
    <property type="entry name" value="HemK-like"/>
</dbReference>
<comment type="function">
    <text evidence="5">Methylates the class 1 translation termination release factors RF1/PrfA and RF2/PrfB on the glutamine residue of the universally conserved GGQ motif.</text>
</comment>
<dbReference type="Gene3D" id="1.10.8.10">
    <property type="entry name" value="DNA helicase RuvA subunit, C-terminal domain"/>
    <property type="match status" value="1"/>
</dbReference>
<evidence type="ECO:0000256" key="5">
    <source>
        <dbReference type="HAMAP-Rule" id="MF_02126"/>
    </source>
</evidence>
<evidence type="ECO:0000256" key="3">
    <source>
        <dbReference type="ARBA" id="ARBA00022691"/>
    </source>
</evidence>
<evidence type="ECO:0000259" key="6">
    <source>
        <dbReference type="Pfam" id="PF05175"/>
    </source>
</evidence>
<dbReference type="Gene3D" id="3.40.50.150">
    <property type="entry name" value="Vaccinia Virus protein VP39"/>
    <property type="match status" value="1"/>
</dbReference>
<keyword evidence="1 5" id="KW-0489">Methyltransferase</keyword>
<dbReference type="Pfam" id="PF17827">
    <property type="entry name" value="PrmC_N"/>
    <property type="match status" value="1"/>
</dbReference>
<dbReference type="HOGENOM" id="CLU_018398_4_0_11"/>
<keyword evidence="2 5" id="KW-0808">Transferase</keyword>
<dbReference type="InterPro" id="IPR019874">
    <property type="entry name" value="RF_methyltr_PrmC"/>
</dbReference>
<dbReference type="PATRIC" id="fig|1224163.3.peg.1149"/>
<dbReference type="InterPro" id="IPR029063">
    <property type="entry name" value="SAM-dependent_MTases_sf"/>
</dbReference>
<dbReference type="NCBIfam" id="TIGR00536">
    <property type="entry name" value="hemK_fam"/>
    <property type="match status" value="1"/>
</dbReference>
<protein>
    <recommendedName>
        <fullName evidence="5">Release factor glutamine methyltransferase</fullName>
        <shortName evidence="5">RF MTase</shortName>
        <ecNumber evidence="5">2.1.1.297</ecNumber>
    </recommendedName>
    <alternativeName>
        <fullName evidence="5">N5-glutamine methyltransferase PrmC</fullName>
    </alternativeName>
    <alternativeName>
        <fullName evidence="5">Protein-(glutamine-N5) MTase PrmC</fullName>
    </alternativeName>
    <alternativeName>
        <fullName evidence="5">Protein-glutamine N-methyltransferase PrmC</fullName>
    </alternativeName>
</protein>
<dbReference type="HAMAP" id="MF_02126">
    <property type="entry name" value="RF_methyltr_PrmC"/>
    <property type="match status" value="1"/>
</dbReference>
<comment type="similarity">
    <text evidence="5">Belongs to the protein N5-glutamine methyltransferase family. PrmC subfamily.</text>
</comment>
<dbReference type="PANTHER" id="PTHR18895:SF74">
    <property type="entry name" value="MTRF1L RELEASE FACTOR GLUTAMINE METHYLTRANSFERASE"/>
    <property type="match status" value="1"/>
</dbReference>
<dbReference type="GO" id="GO:0102559">
    <property type="term" value="F:peptide chain release factor N(5)-glutamine methyltransferase activity"/>
    <property type="evidence" value="ECO:0007669"/>
    <property type="project" value="UniProtKB-EC"/>
</dbReference>
<evidence type="ECO:0000313" key="9">
    <source>
        <dbReference type="Proteomes" id="UP000015388"/>
    </source>
</evidence>
<dbReference type="eggNOG" id="COG2890">
    <property type="taxonomic scope" value="Bacteria"/>
</dbReference>
<proteinExistence type="inferred from homology"/>
<dbReference type="InterPro" id="IPR050320">
    <property type="entry name" value="N5-glutamine_MTase"/>
</dbReference>
<dbReference type="CDD" id="cd02440">
    <property type="entry name" value="AdoMet_MTases"/>
    <property type="match status" value="1"/>
</dbReference>
<evidence type="ECO:0000256" key="4">
    <source>
        <dbReference type="ARBA" id="ARBA00048391"/>
    </source>
</evidence>
<dbReference type="PROSITE" id="PS00092">
    <property type="entry name" value="N6_MTASE"/>
    <property type="match status" value="1"/>
</dbReference>
<keyword evidence="9" id="KW-1185">Reference proteome</keyword>
<dbReference type="KEGG" id="cmd:B841_05730"/>
<feature type="domain" description="Release factor glutamine methyltransferase N-terminal" evidence="7">
    <location>
        <begin position="4"/>
        <end position="74"/>
    </location>
</feature>
<organism evidence="8 9">
    <name type="scientific">Corynebacterium maris DSM 45190</name>
    <dbReference type="NCBI Taxonomy" id="1224163"/>
    <lineage>
        <taxon>Bacteria</taxon>
        <taxon>Bacillati</taxon>
        <taxon>Actinomycetota</taxon>
        <taxon>Actinomycetes</taxon>
        <taxon>Mycobacteriales</taxon>
        <taxon>Corynebacteriaceae</taxon>
        <taxon>Corynebacterium</taxon>
    </lineage>
</organism>
<dbReference type="NCBIfam" id="TIGR03534">
    <property type="entry name" value="RF_mod_PrmC"/>
    <property type="match status" value="1"/>
</dbReference>
<dbReference type="Proteomes" id="UP000015388">
    <property type="component" value="Chromosome"/>
</dbReference>
<feature type="binding site" evidence="5">
    <location>
        <position position="142"/>
    </location>
    <ligand>
        <name>S-adenosyl-L-methionine</name>
        <dbReference type="ChEBI" id="CHEBI:59789"/>
    </ligand>
</feature>
<dbReference type="Pfam" id="PF05175">
    <property type="entry name" value="MTS"/>
    <property type="match status" value="1"/>
</dbReference>
<dbReference type="OrthoDB" id="9800643at2"/>
<dbReference type="InterPro" id="IPR002052">
    <property type="entry name" value="DNA_methylase_N6_adenine_CS"/>
</dbReference>
<feature type="domain" description="Methyltransferase small" evidence="6">
    <location>
        <begin position="107"/>
        <end position="192"/>
    </location>
</feature>
<dbReference type="AlphaFoldDB" id="S5STY4"/>
<keyword evidence="3 5" id="KW-0949">S-adenosyl-L-methionine</keyword>
<evidence type="ECO:0000259" key="7">
    <source>
        <dbReference type="Pfam" id="PF17827"/>
    </source>
</evidence>
<reference evidence="8 9" key="1">
    <citation type="submission" date="2012-11" db="EMBL/GenBank/DDBJ databases">
        <title>The complete genome sequence of Corynebacterium maris Coryn-1 (=DSM 45190).</title>
        <authorList>
            <person name="Schaffert L."/>
            <person name="Albersmeier A."/>
            <person name="Kalinowski J."/>
            <person name="Ruckert C."/>
        </authorList>
    </citation>
    <scope>NUCLEOTIDE SEQUENCE [LARGE SCALE GENOMIC DNA]</scope>
    <source>
        <strain evidence="9">Coryn-1</strain>
    </source>
</reference>
<evidence type="ECO:0000256" key="2">
    <source>
        <dbReference type="ARBA" id="ARBA00022679"/>
    </source>
</evidence>
<feature type="binding site" evidence="5">
    <location>
        <position position="188"/>
    </location>
    <ligand>
        <name>S-adenosyl-L-methionine</name>
        <dbReference type="ChEBI" id="CHEBI:59789"/>
    </ligand>
</feature>
<comment type="caution">
    <text evidence="5">Lacks conserved residue(s) required for the propagation of feature annotation.</text>
</comment>
<gene>
    <name evidence="5" type="primary">prmC</name>
    <name evidence="8" type="ORF">B841_05730</name>
</gene>
<dbReference type="EC" id="2.1.1.297" evidence="5"/>
<dbReference type="STRING" id="1224163.B841_05730"/>
<evidence type="ECO:0000313" key="8">
    <source>
        <dbReference type="EMBL" id="AGS34619.1"/>
    </source>
</evidence>
<dbReference type="GO" id="GO:0003676">
    <property type="term" value="F:nucleic acid binding"/>
    <property type="evidence" value="ECO:0007669"/>
    <property type="project" value="InterPro"/>
</dbReference>